<gene>
    <name evidence="2" type="ORF">M413DRAFT_9625</name>
</gene>
<dbReference type="EMBL" id="KN831775">
    <property type="protein sequence ID" value="KIM43639.1"/>
    <property type="molecule type" value="Genomic_DNA"/>
</dbReference>
<reference evidence="3" key="2">
    <citation type="submission" date="2015-01" db="EMBL/GenBank/DDBJ databases">
        <title>Evolutionary Origins and Diversification of the Mycorrhizal Mutualists.</title>
        <authorList>
            <consortium name="DOE Joint Genome Institute"/>
            <consortium name="Mycorrhizal Genomics Consortium"/>
            <person name="Kohler A."/>
            <person name="Kuo A."/>
            <person name="Nagy L.G."/>
            <person name="Floudas D."/>
            <person name="Copeland A."/>
            <person name="Barry K.W."/>
            <person name="Cichocki N."/>
            <person name="Veneault-Fourrey C."/>
            <person name="LaButti K."/>
            <person name="Lindquist E.A."/>
            <person name="Lipzen A."/>
            <person name="Lundell T."/>
            <person name="Morin E."/>
            <person name="Murat C."/>
            <person name="Riley R."/>
            <person name="Ohm R."/>
            <person name="Sun H."/>
            <person name="Tunlid A."/>
            <person name="Henrissat B."/>
            <person name="Grigoriev I.V."/>
            <person name="Hibbett D.S."/>
            <person name="Martin F."/>
        </authorList>
    </citation>
    <scope>NUCLEOTIDE SEQUENCE [LARGE SCALE GENOMIC DNA]</scope>
    <source>
        <strain evidence="3">h7</strain>
    </source>
</reference>
<accession>A0A0C3CHM8</accession>
<feature type="region of interest" description="Disordered" evidence="1">
    <location>
        <begin position="253"/>
        <end position="328"/>
    </location>
</feature>
<evidence type="ECO:0000313" key="3">
    <source>
        <dbReference type="Proteomes" id="UP000053424"/>
    </source>
</evidence>
<dbReference type="HOGENOM" id="CLU_760878_0_0_1"/>
<protein>
    <submittedName>
        <fullName evidence="2">Uncharacterized protein</fullName>
    </submittedName>
</protein>
<dbReference type="AlphaFoldDB" id="A0A0C3CHM8"/>
<feature type="compositionally biased region" description="Basic and acidic residues" evidence="1">
    <location>
        <begin position="299"/>
        <end position="312"/>
    </location>
</feature>
<reference evidence="2 3" key="1">
    <citation type="submission" date="2014-04" db="EMBL/GenBank/DDBJ databases">
        <authorList>
            <consortium name="DOE Joint Genome Institute"/>
            <person name="Kuo A."/>
            <person name="Gay G."/>
            <person name="Dore J."/>
            <person name="Kohler A."/>
            <person name="Nagy L.G."/>
            <person name="Floudas D."/>
            <person name="Copeland A."/>
            <person name="Barry K.W."/>
            <person name="Cichocki N."/>
            <person name="Veneault-Fourrey C."/>
            <person name="LaButti K."/>
            <person name="Lindquist E.A."/>
            <person name="Lipzen A."/>
            <person name="Lundell T."/>
            <person name="Morin E."/>
            <person name="Murat C."/>
            <person name="Sun H."/>
            <person name="Tunlid A."/>
            <person name="Henrissat B."/>
            <person name="Grigoriev I.V."/>
            <person name="Hibbett D.S."/>
            <person name="Martin F."/>
            <person name="Nordberg H.P."/>
            <person name="Cantor M.N."/>
            <person name="Hua S.X."/>
        </authorList>
    </citation>
    <scope>NUCLEOTIDE SEQUENCE [LARGE SCALE GENOMIC DNA]</scope>
    <source>
        <strain evidence="3">h7</strain>
    </source>
</reference>
<keyword evidence="3" id="KW-1185">Reference proteome</keyword>
<evidence type="ECO:0000256" key="1">
    <source>
        <dbReference type="SAM" id="MobiDB-lite"/>
    </source>
</evidence>
<proteinExistence type="predicted"/>
<dbReference type="Proteomes" id="UP000053424">
    <property type="component" value="Unassembled WGS sequence"/>
</dbReference>
<organism evidence="2 3">
    <name type="scientific">Hebeloma cylindrosporum</name>
    <dbReference type="NCBI Taxonomy" id="76867"/>
    <lineage>
        <taxon>Eukaryota</taxon>
        <taxon>Fungi</taxon>
        <taxon>Dikarya</taxon>
        <taxon>Basidiomycota</taxon>
        <taxon>Agaricomycotina</taxon>
        <taxon>Agaricomycetes</taxon>
        <taxon>Agaricomycetidae</taxon>
        <taxon>Agaricales</taxon>
        <taxon>Agaricineae</taxon>
        <taxon>Hymenogastraceae</taxon>
        <taxon>Hebeloma</taxon>
    </lineage>
</organism>
<name>A0A0C3CHM8_HEBCY</name>
<sequence>MDMSRSSARHSERRPLPALSTFVLETGHQFLTRVLDESPSMVARLWLGKLCSLCAKSINGGLLPDQSSPPSVVHSRGNPESLSWCALGRTSECTWRAWGVKCNVCMSIKHSRCSYQESPEERQNHAEAAFAHGQDSLTYLCQLLDRMNDLCNMANANAALAQVNFNQYDWLTDEFITQLYHLAGEESEVGLTHNIFSEDTVLSVLDSILDEIPKIDHDIPIPPEMQFYIQQLLDAVQSFTGKDQLARDTMQCDISPSPSVESFHGIGISASLPPDDDDNIYASDNETPRARNRSARQLFDSDNKDLPKHPDDLIDNEAQEMPNDHQSQVLDDEEIDQLDESGPPSLLGGFLWCNMEWIRTTRSN</sequence>
<evidence type="ECO:0000313" key="2">
    <source>
        <dbReference type="EMBL" id="KIM43639.1"/>
    </source>
</evidence>